<reference evidence="8" key="3">
    <citation type="journal article" date="2011" name="Environ. Microbiol.">
        <title>A blueprint of ectoine metabolism from the genome of the industrial producer Halomonas elongata DSM 2581(T).</title>
        <authorList>
            <person name="Schwibbert K."/>
            <person name="Marin-Sanguino A."/>
            <person name="Bagyan I."/>
            <person name="Heidrich G."/>
            <person name="Lentzen G."/>
            <person name="Seitz H."/>
            <person name="Rampp M."/>
            <person name="Schuster S.C."/>
            <person name="Klenk H.P."/>
            <person name="Pfeiffer F."/>
            <person name="Oesterhelt D."/>
            <person name="Kunte H.J."/>
        </authorList>
    </citation>
    <scope>NUCLEOTIDE SEQUENCE [LARGE SCALE GENOMIC DNA]</scope>
    <source>
        <strain evidence="8">ATCC 33173 / DSM 2581 / NBRC 15536 / NCIMB 2198 / 1H9</strain>
    </source>
</reference>
<evidence type="ECO:0000313" key="7">
    <source>
        <dbReference type="EMBL" id="WPU46020.1"/>
    </source>
</evidence>
<evidence type="ECO:0000259" key="5">
    <source>
        <dbReference type="Pfam" id="PF08125"/>
    </source>
</evidence>
<keyword evidence="1" id="KW-0560">Oxidoreductase</keyword>
<dbReference type="SUPFAM" id="SSF51735">
    <property type="entry name" value="NAD(P)-binding Rossmann-fold domains"/>
    <property type="match status" value="1"/>
</dbReference>
<dbReference type="STRING" id="768066.HELO_3555"/>
<reference evidence="6" key="1">
    <citation type="journal article" date="2010" name="Environ. Microbiol.">
        <title>A blueprint of ectoine metabolism from the genome of the industrial producer Halomonas elongata DSM 2581(T).</title>
        <authorList>
            <person name="Schwibbert K."/>
            <person name="Marin-Sanguino A."/>
            <person name="Bagyan I."/>
            <person name="Heidrich G."/>
            <person name="Lentzen G."/>
            <person name="Seitz H."/>
            <person name="Rampp M."/>
            <person name="Schuster S.C."/>
            <person name="Klenk H.P."/>
            <person name="Pfeiffer F."/>
            <person name="Oesterhelt D."/>
            <person name="Kunte H.J."/>
        </authorList>
    </citation>
    <scope>NUCLEOTIDE SEQUENCE</scope>
    <source>
        <strain evidence="6">Type strain: DSM 2581</strain>
    </source>
</reference>
<feature type="compositionally biased region" description="Polar residues" evidence="3">
    <location>
        <begin position="368"/>
        <end position="377"/>
    </location>
</feature>
<dbReference type="eggNOG" id="COG0246">
    <property type="taxonomic scope" value="Bacteria"/>
</dbReference>
<keyword evidence="2" id="KW-0520">NAD</keyword>
<dbReference type="EMBL" id="FN869568">
    <property type="protein sequence ID" value="CBV43439.1"/>
    <property type="molecule type" value="Genomic_DNA"/>
</dbReference>
<evidence type="ECO:0000256" key="1">
    <source>
        <dbReference type="ARBA" id="ARBA00023002"/>
    </source>
</evidence>
<dbReference type="Proteomes" id="UP000008707">
    <property type="component" value="Chromosome"/>
</dbReference>
<feature type="domain" description="Mannitol dehydrogenase N-terminal" evidence="4">
    <location>
        <begin position="10"/>
        <end position="227"/>
    </location>
</feature>
<organism evidence="6 8">
    <name type="scientific">Halomonas elongata (strain ATCC 33173 / DSM 2581 / NBRC 15536 / NCIMB 2198 / 1H9)</name>
    <dbReference type="NCBI Taxonomy" id="768066"/>
    <lineage>
        <taxon>Bacteria</taxon>
        <taxon>Pseudomonadati</taxon>
        <taxon>Pseudomonadota</taxon>
        <taxon>Gammaproteobacteria</taxon>
        <taxon>Oceanospirillales</taxon>
        <taxon>Halomonadaceae</taxon>
        <taxon>Halomonas</taxon>
    </lineage>
</organism>
<dbReference type="InterPro" id="IPR008927">
    <property type="entry name" value="6-PGluconate_DH-like_C_sf"/>
</dbReference>
<dbReference type="Gene3D" id="3.40.50.720">
    <property type="entry name" value="NAD(P)-binding Rossmann-like Domain"/>
    <property type="match status" value="1"/>
</dbReference>
<dbReference type="GeneID" id="91010949"/>
<gene>
    <name evidence="6" type="ordered locus">HELO_3555</name>
    <name evidence="7" type="ORF">SR933_12240</name>
</gene>
<feature type="domain" description="Mannitol dehydrogenase C-terminal" evidence="5">
    <location>
        <begin position="245"/>
        <end position="362"/>
    </location>
</feature>
<evidence type="ECO:0000313" key="9">
    <source>
        <dbReference type="Proteomes" id="UP001322512"/>
    </source>
</evidence>
<dbReference type="InterPro" id="IPR013118">
    <property type="entry name" value="Mannitol_DH_C"/>
</dbReference>
<evidence type="ECO:0000259" key="4">
    <source>
        <dbReference type="Pfam" id="PF01232"/>
    </source>
</evidence>
<keyword evidence="9" id="KW-1185">Reference proteome</keyword>
<dbReference type="Proteomes" id="UP001322512">
    <property type="component" value="Chromosome"/>
</dbReference>
<dbReference type="RefSeq" id="WP_013333311.1">
    <property type="nucleotide sequence ID" value="NC_014532.2"/>
</dbReference>
<protein>
    <submittedName>
        <fullName evidence="6 7">Mannitol dehydrogenase</fullName>
    </submittedName>
</protein>
<dbReference type="SUPFAM" id="SSF48179">
    <property type="entry name" value="6-phosphogluconate dehydrogenase C-terminal domain-like"/>
    <property type="match status" value="1"/>
</dbReference>
<dbReference type="InterPro" id="IPR013328">
    <property type="entry name" value="6PGD_dom2"/>
</dbReference>
<feature type="region of interest" description="Disordered" evidence="3">
    <location>
        <begin position="361"/>
        <end position="386"/>
    </location>
</feature>
<dbReference type="InterPro" id="IPR036291">
    <property type="entry name" value="NAD(P)-bd_dom_sf"/>
</dbReference>
<dbReference type="Pfam" id="PF01232">
    <property type="entry name" value="Mannitol_dh"/>
    <property type="match status" value="1"/>
</dbReference>
<evidence type="ECO:0000313" key="6">
    <source>
        <dbReference type="EMBL" id="CBV43439.1"/>
    </source>
</evidence>
<dbReference type="KEGG" id="hel:HELO_3555"/>
<dbReference type="GO" id="GO:0016491">
    <property type="term" value="F:oxidoreductase activity"/>
    <property type="evidence" value="ECO:0007669"/>
    <property type="project" value="UniProtKB-KW"/>
</dbReference>
<dbReference type="EMBL" id="CP139472">
    <property type="protein sequence ID" value="WPU46020.1"/>
    <property type="molecule type" value="Genomic_DNA"/>
</dbReference>
<sequence length="386" mass="43613">MTAPLLSDAGIVQFGTSRFLLGHVAAFVHASRNNGYTRDRILVVQTSPREAGKQKARDLHAHRHYPLVIRGRHHGQDIDTCETVTSLAGCLIADEQWPELQRHFVENARFVVSNSGDSGYRIDDDSALSAIPQSFPAKLTKLLYARYTSGHDGLTMLPCELISHNGERLKTLVLKLAQRDYADTHFSDWLTTRCVWANTLVDRIVSAALEPVGAVAEPYALWTIEDQPGLKLPCQHPDVQRVESLAPYEMRKLHILNLAHSYLVHLWKSETYSHIRFVREAMATPGWVEELCQVLDSEVLPSLAKHIEPTSLEAYRDATLERFANPYLDHALQDIAQHHAMKCERRLRPVVEMARRQGIATPRLDDAISSSQSTTHSRYPLPNDRQ</sequence>
<proteinExistence type="predicted"/>
<reference evidence="6" key="2">
    <citation type="submission" date="2010-05" db="EMBL/GenBank/DDBJ databases">
        <title>Revision and reannotation of the Halomonas elongata DSM 2581(T) genome.</title>
        <authorList>
            <person name="Pfeiffer F."/>
            <person name="Bagyan I."/>
            <person name="Alfaro-Espinoza G."/>
            <person name="Zamora-Lagos M.A."/>
            <person name="Habermann B."/>
            <person name="Oesterhelt D."/>
            <person name="Kunte H.J."/>
        </authorList>
    </citation>
    <scope>NUCLEOTIDE SEQUENCE</scope>
    <source>
        <strain evidence="6">Type strain: DSM 2581</strain>
    </source>
</reference>
<dbReference type="AlphaFoldDB" id="E1V7K1"/>
<evidence type="ECO:0000256" key="2">
    <source>
        <dbReference type="ARBA" id="ARBA00023027"/>
    </source>
</evidence>
<dbReference type="Pfam" id="PF08125">
    <property type="entry name" value="Mannitol_dh_C"/>
    <property type="match status" value="1"/>
</dbReference>
<reference evidence="7 9" key="4">
    <citation type="submission" date="2023-11" db="EMBL/GenBank/DDBJ databases">
        <title>MicrobeMod: A computational toolkit for identifying prokaryotic methylation and restriction-modification with nanopore sequencing.</title>
        <authorList>
            <person name="Crits-Christoph A."/>
            <person name="Kang S.C."/>
            <person name="Lee H."/>
            <person name="Ostrov N."/>
        </authorList>
    </citation>
    <scope>NUCLEOTIDE SEQUENCE [LARGE SCALE GENOMIC DNA]</scope>
    <source>
        <strain evidence="7 9">ATCC 33173</strain>
    </source>
</reference>
<dbReference type="PANTHER" id="PTHR30524:SF0">
    <property type="entry name" value="ALTRONATE OXIDOREDUCTASE-RELATED"/>
    <property type="match status" value="1"/>
</dbReference>
<evidence type="ECO:0000313" key="8">
    <source>
        <dbReference type="Proteomes" id="UP000008707"/>
    </source>
</evidence>
<dbReference type="Gene3D" id="1.10.1040.10">
    <property type="entry name" value="N-(1-d-carboxylethyl)-l-norvaline Dehydrogenase, domain 2"/>
    <property type="match status" value="1"/>
</dbReference>
<dbReference type="InterPro" id="IPR013131">
    <property type="entry name" value="Mannitol_DH_N"/>
</dbReference>
<name>E1V7K1_HALED</name>
<dbReference type="HOGENOM" id="CLU_027324_1_0_6"/>
<evidence type="ECO:0000256" key="3">
    <source>
        <dbReference type="SAM" id="MobiDB-lite"/>
    </source>
</evidence>
<dbReference type="PANTHER" id="PTHR30524">
    <property type="entry name" value="MANNITOL-1-PHOSPHATE 5-DEHYDROGENASE"/>
    <property type="match status" value="1"/>
</dbReference>
<dbReference type="OrthoDB" id="9768714at2"/>
<accession>E1V7K1</accession>